<dbReference type="AlphaFoldDB" id="T1CQ45"/>
<organism evidence="1 2">
    <name type="scientific">Helicobacter fennelliae MRY12-0050</name>
    <dbReference type="NCBI Taxonomy" id="1325130"/>
    <lineage>
        <taxon>Bacteria</taxon>
        <taxon>Pseudomonadati</taxon>
        <taxon>Campylobacterota</taxon>
        <taxon>Epsilonproteobacteria</taxon>
        <taxon>Campylobacterales</taxon>
        <taxon>Helicobacteraceae</taxon>
        <taxon>Helicobacter</taxon>
    </lineage>
</organism>
<gene>
    <name evidence="1" type="ORF">HFN_0005</name>
</gene>
<dbReference type="Proteomes" id="UP000018143">
    <property type="component" value="Unassembled WGS sequence"/>
</dbReference>
<name>T1CQ45_9HELI</name>
<dbReference type="EMBL" id="BASD01000010">
    <property type="protein sequence ID" value="GAD18874.1"/>
    <property type="molecule type" value="Genomic_DNA"/>
</dbReference>
<accession>T1CQ45</accession>
<keyword evidence="2" id="KW-1185">Reference proteome</keyword>
<evidence type="ECO:0000313" key="1">
    <source>
        <dbReference type="EMBL" id="GAD18874.1"/>
    </source>
</evidence>
<reference evidence="1 2" key="1">
    <citation type="journal article" date="2013" name="Genome Announc.">
        <title>Draft Genome Sequence of Helicobacter fennelliae Strain MRY12-0050, Isolated from a Bacteremia Patient.</title>
        <authorList>
            <person name="Rimbara E."/>
            <person name="Matsui M."/>
            <person name="Mori S."/>
            <person name="Suzuki S."/>
            <person name="Suzuki M."/>
            <person name="Kim H."/>
            <person name="Sekizuka T."/>
            <person name="Kuroda M."/>
            <person name="Shibayama K."/>
        </authorList>
    </citation>
    <scope>NUCLEOTIDE SEQUENCE [LARGE SCALE GENOMIC DNA]</scope>
    <source>
        <strain evidence="1 2">MRY12-0050</strain>
    </source>
</reference>
<sequence>MYYFGDAQYNATHSLNSQNYKNKLKIEDFFALFCVSIDSKSSQ</sequence>
<comment type="caution">
    <text evidence="1">The sequence shown here is derived from an EMBL/GenBank/DDBJ whole genome shotgun (WGS) entry which is preliminary data.</text>
</comment>
<proteinExistence type="predicted"/>
<protein>
    <submittedName>
        <fullName evidence="1">Uncharacterized protein</fullName>
    </submittedName>
</protein>
<evidence type="ECO:0000313" key="2">
    <source>
        <dbReference type="Proteomes" id="UP000018143"/>
    </source>
</evidence>